<evidence type="ECO:0000313" key="1">
    <source>
        <dbReference type="EMBL" id="KKN96183.1"/>
    </source>
</evidence>
<sequence length="106" mass="11485">MTNAMQTSGTSPVFKAAEAFMPQVEGKLHAWVEVEVEGKGCLCCVWNDGASSYAEIVHHGGDQFGSLVFAVRAFNRSMRATATVVDMLLSLYKSHNGKVVADRIGY</sequence>
<gene>
    <name evidence="1" type="ORF">LCGC14_0171130</name>
</gene>
<organism evidence="1">
    <name type="scientific">marine sediment metagenome</name>
    <dbReference type="NCBI Taxonomy" id="412755"/>
    <lineage>
        <taxon>unclassified sequences</taxon>
        <taxon>metagenomes</taxon>
        <taxon>ecological metagenomes</taxon>
    </lineage>
</organism>
<proteinExistence type="predicted"/>
<name>A0A0F9XV26_9ZZZZ</name>
<protein>
    <submittedName>
        <fullName evidence="1">Uncharacterized protein</fullName>
    </submittedName>
</protein>
<comment type="caution">
    <text evidence="1">The sequence shown here is derived from an EMBL/GenBank/DDBJ whole genome shotgun (WGS) entry which is preliminary data.</text>
</comment>
<reference evidence="1" key="1">
    <citation type="journal article" date="2015" name="Nature">
        <title>Complex archaea that bridge the gap between prokaryotes and eukaryotes.</title>
        <authorList>
            <person name="Spang A."/>
            <person name="Saw J.H."/>
            <person name="Jorgensen S.L."/>
            <person name="Zaremba-Niedzwiedzka K."/>
            <person name="Martijn J."/>
            <person name="Lind A.E."/>
            <person name="van Eijk R."/>
            <person name="Schleper C."/>
            <person name="Guy L."/>
            <person name="Ettema T.J."/>
        </authorList>
    </citation>
    <scope>NUCLEOTIDE SEQUENCE</scope>
</reference>
<dbReference type="EMBL" id="LAZR01000066">
    <property type="protein sequence ID" value="KKN96183.1"/>
    <property type="molecule type" value="Genomic_DNA"/>
</dbReference>
<accession>A0A0F9XV26</accession>
<dbReference type="AlphaFoldDB" id="A0A0F9XV26"/>